<evidence type="ECO:0000313" key="3">
    <source>
        <dbReference type="Proteomes" id="UP000831768"/>
    </source>
</evidence>
<dbReference type="InterPro" id="IPR006016">
    <property type="entry name" value="UspA"/>
</dbReference>
<proteinExistence type="predicted"/>
<organism evidence="2 3">
    <name type="scientific">Halocatena salina</name>
    <dbReference type="NCBI Taxonomy" id="2934340"/>
    <lineage>
        <taxon>Archaea</taxon>
        <taxon>Methanobacteriati</taxon>
        <taxon>Methanobacteriota</taxon>
        <taxon>Stenosarchaea group</taxon>
        <taxon>Halobacteria</taxon>
        <taxon>Halobacteriales</taxon>
        <taxon>Natronomonadaceae</taxon>
        <taxon>Halocatena</taxon>
    </lineage>
</organism>
<gene>
    <name evidence="2" type="ORF">MW046_15475</name>
</gene>
<geneLocation type="plasmid" evidence="2 3">
    <name>unnamed2</name>
</geneLocation>
<dbReference type="KEGG" id="haad:MW046_15475"/>
<dbReference type="GeneID" id="71929476"/>
<dbReference type="EMBL" id="CP096021">
    <property type="protein sequence ID" value="UPM44795.1"/>
    <property type="molecule type" value="Genomic_DNA"/>
</dbReference>
<dbReference type="InterPro" id="IPR014729">
    <property type="entry name" value="Rossmann-like_a/b/a_fold"/>
</dbReference>
<protein>
    <submittedName>
        <fullName evidence="2">Universal stress protein</fullName>
    </submittedName>
</protein>
<reference evidence="2" key="1">
    <citation type="submission" date="2022-04" db="EMBL/GenBank/DDBJ databases">
        <title>Halocatena sp. nov., isolated from a salt lake.</title>
        <authorList>
            <person name="Cui H.-L."/>
        </authorList>
    </citation>
    <scope>NUCLEOTIDE SEQUENCE</scope>
    <source>
        <strain evidence="2">AD-1</strain>
        <plasmid evidence="2">unnamed2</plasmid>
    </source>
</reference>
<dbReference type="SUPFAM" id="SSF52402">
    <property type="entry name" value="Adenine nucleotide alpha hydrolases-like"/>
    <property type="match status" value="1"/>
</dbReference>
<evidence type="ECO:0000259" key="1">
    <source>
        <dbReference type="Pfam" id="PF00582"/>
    </source>
</evidence>
<dbReference type="Proteomes" id="UP000831768">
    <property type="component" value="Plasmid unnamed2"/>
</dbReference>
<sequence>MSRLLTKHLVVPVANEEDARETAQVLDCYEYGQITVVHVIEKGEGVPDKLPLEQAEQRASDAFGAFRGFIPEIETATVYRRDVVAAIIEVAVDVDASAIAFHPRGGNRFIKFISGDKTLKLITNVDRPVITLPEEAENE</sequence>
<feature type="domain" description="UspA" evidence="1">
    <location>
        <begin position="7"/>
        <end position="131"/>
    </location>
</feature>
<dbReference type="AlphaFoldDB" id="A0A8U0A6N5"/>
<keyword evidence="3" id="KW-1185">Reference proteome</keyword>
<keyword evidence="2" id="KW-0614">Plasmid</keyword>
<dbReference type="Gene3D" id="3.40.50.620">
    <property type="entry name" value="HUPs"/>
    <property type="match status" value="1"/>
</dbReference>
<evidence type="ECO:0000313" key="2">
    <source>
        <dbReference type="EMBL" id="UPM44795.1"/>
    </source>
</evidence>
<name>A0A8U0A6N5_9EURY</name>
<dbReference type="RefSeq" id="WP_247995449.1">
    <property type="nucleotide sequence ID" value="NZ_CP096021.1"/>
</dbReference>
<accession>A0A8U0A6N5</accession>
<dbReference type="Pfam" id="PF00582">
    <property type="entry name" value="Usp"/>
    <property type="match status" value="1"/>
</dbReference>